<proteinExistence type="predicted"/>
<dbReference type="PROSITE" id="PS50994">
    <property type="entry name" value="INTEGRASE"/>
    <property type="match status" value="1"/>
</dbReference>
<dbReference type="PROSITE" id="PS50158">
    <property type="entry name" value="ZF_CCHC"/>
    <property type="match status" value="1"/>
</dbReference>
<feature type="domain" description="CCHC-type" evidence="3">
    <location>
        <begin position="86"/>
        <end position="99"/>
    </location>
</feature>
<reference evidence="5 6" key="1">
    <citation type="journal article" date="2018" name="PLoS Genet.">
        <title>Population sequencing reveals clonal diversity and ancestral inbreeding in the grapevine cultivar Chardonnay.</title>
        <authorList>
            <person name="Roach M.J."/>
            <person name="Johnson D.L."/>
            <person name="Bohlmann J."/>
            <person name="van Vuuren H.J."/>
            <person name="Jones S.J."/>
            <person name="Pretorius I.S."/>
            <person name="Schmidt S.A."/>
            <person name="Borneman A.R."/>
        </authorList>
    </citation>
    <scope>NUCLEOTIDE SEQUENCE [LARGE SCALE GENOMIC DNA]</scope>
    <source>
        <strain evidence="6">cv. Chardonnay</strain>
        <tissue evidence="5">Leaf</tissue>
    </source>
</reference>
<dbReference type="InterPro" id="IPR012337">
    <property type="entry name" value="RNaseH-like_sf"/>
</dbReference>
<dbReference type="EMBL" id="QGNW01000247">
    <property type="protein sequence ID" value="RVW81845.1"/>
    <property type="molecule type" value="Genomic_DNA"/>
</dbReference>
<dbReference type="InterPro" id="IPR001584">
    <property type="entry name" value="Integrase_cat-core"/>
</dbReference>
<feature type="domain" description="Integrase catalytic" evidence="4">
    <location>
        <begin position="137"/>
        <end position="237"/>
    </location>
</feature>
<dbReference type="GO" id="GO:0003676">
    <property type="term" value="F:nucleic acid binding"/>
    <property type="evidence" value="ECO:0007669"/>
    <property type="project" value="InterPro"/>
</dbReference>
<evidence type="ECO:0000259" key="4">
    <source>
        <dbReference type="PROSITE" id="PS50994"/>
    </source>
</evidence>
<evidence type="ECO:0000259" key="3">
    <source>
        <dbReference type="PROSITE" id="PS50158"/>
    </source>
</evidence>
<dbReference type="SUPFAM" id="SSF53098">
    <property type="entry name" value="Ribonuclease H-like"/>
    <property type="match status" value="1"/>
</dbReference>
<name>A0A438HBL3_VITVI</name>
<accession>A0A438HBL3</accession>
<dbReference type="GO" id="GO:0015074">
    <property type="term" value="P:DNA integration"/>
    <property type="evidence" value="ECO:0007669"/>
    <property type="project" value="InterPro"/>
</dbReference>
<dbReference type="Proteomes" id="UP000288805">
    <property type="component" value="Unassembled WGS sequence"/>
</dbReference>
<evidence type="ECO:0000313" key="5">
    <source>
        <dbReference type="EMBL" id="RVW81845.1"/>
    </source>
</evidence>
<dbReference type="InterPro" id="IPR057670">
    <property type="entry name" value="SH3_retrovirus"/>
</dbReference>
<evidence type="ECO:0000313" key="6">
    <source>
        <dbReference type="Proteomes" id="UP000288805"/>
    </source>
</evidence>
<keyword evidence="1" id="KW-0479">Metal-binding</keyword>
<keyword evidence="1" id="KW-0862">Zinc</keyword>
<sequence>MRDPVLDLEETYAYVRHDSIRRAALNGEPEHSELSAMVARRVKYQQPQTNPKPDRTFGPLNHGHNQSFESQNRSYEIGAARPERMCTHCGETGHTKSRCYELIGYPECHASTINPEKASSFLVTTGNVGKTLHSSTPVIRIDNKGEFINQDLKWYLNLHGVVHQTTCPYTPQQNRVAERKNCHLLEVVHASLFGAHMPTNYWGEAITTAVYLINSFVHLHKGLRTKLEPRALRCVFVGYALHQKGYRCYHLHSRKLYVTFDVVFHENDMYYSESSLQGENRDEVQTLHHPLDNLDFKEEQKVVAKNLAGR</sequence>
<evidence type="ECO:0000256" key="1">
    <source>
        <dbReference type="PROSITE-ProRule" id="PRU00047"/>
    </source>
</evidence>
<dbReference type="InterPro" id="IPR039537">
    <property type="entry name" value="Retrotran_Ty1/copia-like"/>
</dbReference>
<protein>
    <submittedName>
        <fullName evidence="5">Retrovirus-related Pol polyprotein from transposon TNT 1-94</fullName>
    </submittedName>
</protein>
<dbReference type="Gene3D" id="3.30.420.10">
    <property type="entry name" value="Ribonuclease H-like superfamily/Ribonuclease H"/>
    <property type="match status" value="1"/>
</dbReference>
<evidence type="ECO:0000256" key="2">
    <source>
        <dbReference type="SAM" id="MobiDB-lite"/>
    </source>
</evidence>
<comment type="caution">
    <text evidence="5">The sequence shown here is derived from an EMBL/GenBank/DDBJ whole genome shotgun (WGS) entry which is preliminary data.</text>
</comment>
<dbReference type="PANTHER" id="PTHR42648">
    <property type="entry name" value="TRANSPOSASE, PUTATIVE-RELATED"/>
    <property type="match status" value="1"/>
</dbReference>
<feature type="region of interest" description="Disordered" evidence="2">
    <location>
        <begin position="44"/>
        <end position="71"/>
    </location>
</feature>
<dbReference type="InterPro" id="IPR001878">
    <property type="entry name" value="Znf_CCHC"/>
</dbReference>
<dbReference type="Pfam" id="PF25597">
    <property type="entry name" value="SH3_retrovirus"/>
    <property type="match status" value="1"/>
</dbReference>
<dbReference type="GO" id="GO:0008270">
    <property type="term" value="F:zinc ion binding"/>
    <property type="evidence" value="ECO:0007669"/>
    <property type="project" value="UniProtKB-KW"/>
</dbReference>
<keyword evidence="1" id="KW-0863">Zinc-finger</keyword>
<dbReference type="InterPro" id="IPR036397">
    <property type="entry name" value="RNaseH_sf"/>
</dbReference>
<gene>
    <name evidence="5" type="primary">POLX_1124</name>
    <name evidence="5" type="ORF">CK203_050825</name>
</gene>
<dbReference type="AlphaFoldDB" id="A0A438HBL3"/>
<organism evidence="5 6">
    <name type="scientific">Vitis vinifera</name>
    <name type="common">Grape</name>
    <dbReference type="NCBI Taxonomy" id="29760"/>
    <lineage>
        <taxon>Eukaryota</taxon>
        <taxon>Viridiplantae</taxon>
        <taxon>Streptophyta</taxon>
        <taxon>Embryophyta</taxon>
        <taxon>Tracheophyta</taxon>
        <taxon>Spermatophyta</taxon>
        <taxon>Magnoliopsida</taxon>
        <taxon>eudicotyledons</taxon>
        <taxon>Gunneridae</taxon>
        <taxon>Pentapetalae</taxon>
        <taxon>rosids</taxon>
        <taxon>Vitales</taxon>
        <taxon>Vitaceae</taxon>
        <taxon>Viteae</taxon>
        <taxon>Vitis</taxon>
    </lineage>
</organism>
<dbReference type="PANTHER" id="PTHR42648:SF28">
    <property type="entry name" value="TRANSPOSON-ENCODED PROTEIN WITH RIBONUCLEASE H-LIKE AND RETROVIRUS ZINC FINGER-LIKE DOMAINS"/>
    <property type="match status" value="1"/>
</dbReference>